<reference evidence="2" key="1">
    <citation type="journal article" date="2020" name="Nature">
        <title>Giant virus diversity and host interactions through global metagenomics.</title>
        <authorList>
            <person name="Schulz F."/>
            <person name="Roux S."/>
            <person name="Paez-Espino D."/>
            <person name="Jungbluth S."/>
            <person name="Walsh D.A."/>
            <person name="Denef V.J."/>
            <person name="McMahon K.D."/>
            <person name="Konstantinidis K.T."/>
            <person name="Eloe-Fadrosh E.A."/>
            <person name="Kyrpides N.C."/>
            <person name="Woyke T."/>
        </authorList>
    </citation>
    <scope>NUCLEOTIDE SEQUENCE</scope>
    <source>
        <strain evidence="2">GVMAG-M-3300023179-4</strain>
    </source>
</reference>
<keyword evidence="1" id="KW-0812">Transmembrane</keyword>
<dbReference type="AlphaFoldDB" id="A0A6C0H0W3"/>
<evidence type="ECO:0000256" key="1">
    <source>
        <dbReference type="SAM" id="Phobius"/>
    </source>
</evidence>
<keyword evidence="1" id="KW-1133">Transmembrane helix</keyword>
<accession>A0A6C0H0W3</accession>
<dbReference type="EMBL" id="MN739837">
    <property type="protein sequence ID" value="QHT74079.1"/>
    <property type="molecule type" value="Genomic_DNA"/>
</dbReference>
<evidence type="ECO:0000313" key="2">
    <source>
        <dbReference type="EMBL" id="QHT74079.1"/>
    </source>
</evidence>
<organism evidence="2">
    <name type="scientific">viral metagenome</name>
    <dbReference type="NCBI Taxonomy" id="1070528"/>
    <lineage>
        <taxon>unclassified sequences</taxon>
        <taxon>metagenomes</taxon>
        <taxon>organismal metagenomes</taxon>
    </lineage>
</organism>
<sequence length="43" mass="5235">MFSTNKNINNEEYSLFDLIILEMITSIYVFFPCLQKENEHKYN</sequence>
<keyword evidence="1" id="KW-0472">Membrane</keyword>
<protein>
    <submittedName>
        <fullName evidence="2">Uncharacterized protein</fullName>
    </submittedName>
</protein>
<feature type="transmembrane region" description="Helical" evidence="1">
    <location>
        <begin position="15"/>
        <end position="34"/>
    </location>
</feature>
<name>A0A6C0H0W3_9ZZZZ</name>
<proteinExistence type="predicted"/>